<dbReference type="InterPro" id="IPR011033">
    <property type="entry name" value="PRC_barrel-like_sf"/>
</dbReference>
<accession>A0ABX7B2X3</accession>
<gene>
    <name evidence="3" type="ORF">IGS68_18190</name>
</gene>
<protein>
    <submittedName>
        <fullName evidence="3">PRC-barrel domain-containing protein</fullName>
    </submittedName>
</protein>
<keyword evidence="4" id="KW-1185">Reference proteome</keyword>
<dbReference type="Proteomes" id="UP000595197">
    <property type="component" value="Chromosome"/>
</dbReference>
<keyword evidence="1" id="KW-0732">Signal</keyword>
<dbReference type="EMBL" id="CP067420">
    <property type="protein sequence ID" value="QQP87989.1"/>
    <property type="molecule type" value="Genomic_DNA"/>
</dbReference>
<dbReference type="Gene3D" id="2.30.30.240">
    <property type="entry name" value="PRC-barrel domain"/>
    <property type="match status" value="1"/>
</dbReference>
<evidence type="ECO:0000313" key="4">
    <source>
        <dbReference type="Proteomes" id="UP000595197"/>
    </source>
</evidence>
<feature type="domain" description="PRC-barrel" evidence="2">
    <location>
        <begin position="50"/>
        <end position="121"/>
    </location>
</feature>
<evidence type="ECO:0000256" key="1">
    <source>
        <dbReference type="SAM" id="SignalP"/>
    </source>
</evidence>
<dbReference type="InterPro" id="IPR027275">
    <property type="entry name" value="PRC-brl_dom"/>
</dbReference>
<feature type="chain" id="PRO_5047466899" evidence="1">
    <location>
        <begin position="22"/>
        <end position="146"/>
    </location>
</feature>
<proteinExistence type="predicted"/>
<feature type="signal peptide" evidence="1">
    <location>
        <begin position="1"/>
        <end position="21"/>
    </location>
</feature>
<reference evidence="3" key="1">
    <citation type="submission" date="2021-02" db="EMBL/GenBank/DDBJ databases">
        <title>Skermanella TT6 skin isolate.</title>
        <authorList>
            <person name="Lee K."/>
            <person name="Ganzorig M."/>
        </authorList>
    </citation>
    <scope>NUCLEOTIDE SEQUENCE</scope>
    <source>
        <strain evidence="3">TT6</strain>
    </source>
</reference>
<dbReference type="Pfam" id="PF05239">
    <property type="entry name" value="PRC"/>
    <property type="match status" value="1"/>
</dbReference>
<name>A0ABX7B2X3_9PROT</name>
<evidence type="ECO:0000259" key="2">
    <source>
        <dbReference type="Pfam" id="PF05239"/>
    </source>
</evidence>
<dbReference type="RefSeq" id="WP_201072309.1">
    <property type="nucleotide sequence ID" value="NZ_CP067420.1"/>
</dbReference>
<sequence length="146" mass="15450">MRTTVTLAATCFLAFAVPAWAQQATSPTSPTTHGNLPAQEGPLATTGEVESLIGTEAVAADGRRVGTIENLLVAPDGRIDYVVLEWGGVAGIGERQVAVPWNEVVLSDGNRQAVIDKTRAQLEEMQRYDPDVPAAAGIDSSIRPLR</sequence>
<organism evidence="3 4">
    <name type="scientific">Skermanella cutis</name>
    <dbReference type="NCBI Taxonomy" id="2775420"/>
    <lineage>
        <taxon>Bacteria</taxon>
        <taxon>Pseudomonadati</taxon>
        <taxon>Pseudomonadota</taxon>
        <taxon>Alphaproteobacteria</taxon>
        <taxon>Rhodospirillales</taxon>
        <taxon>Azospirillaceae</taxon>
        <taxon>Skermanella</taxon>
    </lineage>
</organism>
<dbReference type="PANTHER" id="PTHR36505:SF1">
    <property type="entry name" value="BLR1072 PROTEIN"/>
    <property type="match status" value="1"/>
</dbReference>
<dbReference type="PANTHER" id="PTHR36505">
    <property type="entry name" value="BLR1072 PROTEIN"/>
    <property type="match status" value="1"/>
</dbReference>
<evidence type="ECO:0000313" key="3">
    <source>
        <dbReference type="EMBL" id="QQP87989.1"/>
    </source>
</evidence>
<dbReference type="SUPFAM" id="SSF50346">
    <property type="entry name" value="PRC-barrel domain"/>
    <property type="match status" value="1"/>
</dbReference>